<reference evidence="1 2" key="1">
    <citation type="submission" date="2015-09" db="EMBL/GenBank/DDBJ databases">
        <authorList>
            <consortium name="Swine Surveillance"/>
        </authorList>
    </citation>
    <scope>NUCLEOTIDE SEQUENCE [LARGE SCALE GENOMIC DNA]</scope>
    <source>
        <strain evidence="1 2">CECT 7557</strain>
    </source>
</reference>
<dbReference type="Gene3D" id="3.40.50.300">
    <property type="entry name" value="P-loop containing nucleotide triphosphate hydrolases"/>
    <property type="match status" value="1"/>
</dbReference>
<dbReference type="AlphaFoldDB" id="A0A0P1GBR5"/>
<dbReference type="InterPro" id="IPR005331">
    <property type="entry name" value="Sulfotransferase"/>
</dbReference>
<keyword evidence="2" id="KW-1185">Reference proteome</keyword>
<protein>
    <recommendedName>
        <fullName evidence="3">Sulfotransferase family protein</fullName>
    </recommendedName>
</protein>
<evidence type="ECO:0008006" key="3">
    <source>
        <dbReference type="Google" id="ProtNLM"/>
    </source>
</evidence>
<dbReference type="GO" id="GO:0008146">
    <property type="term" value="F:sulfotransferase activity"/>
    <property type="evidence" value="ECO:0007669"/>
    <property type="project" value="InterPro"/>
</dbReference>
<sequence>MLPESLFSSARIMYRRYSHAMGRKVSPFSLYEEEKVIFVHIPKNAGTFVNSIIYPSMSPEESTKINAHHSVQYLRRLNRKTFDELPKMAILRHPAERLRSAFDYLKFKSPFVPDRAFADKALAAYPDFETFCRTVEDDEFKELLNWLHFQPQVSFICTDRGEIRVDALTSLEHLETGLRCIGEQFGFDWSLVQRPSSKIEPNGSVQDIIDRYYASDLALWDAVDCAPQKCLFFPKHARAA</sequence>
<dbReference type="Proteomes" id="UP000052022">
    <property type="component" value="Unassembled WGS sequence"/>
</dbReference>
<organism evidence="1 2">
    <name type="scientific">Tritonibacter multivorans</name>
    <dbReference type="NCBI Taxonomy" id="928856"/>
    <lineage>
        <taxon>Bacteria</taxon>
        <taxon>Pseudomonadati</taxon>
        <taxon>Pseudomonadota</taxon>
        <taxon>Alphaproteobacteria</taxon>
        <taxon>Rhodobacterales</taxon>
        <taxon>Paracoccaceae</taxon>
        <taxon>Tritonibacter</taxon>
    </lineage>
</organism>
<dbReference type="Pfam" id="PF03567">
    <property type="entry name" value="Sulfotransfer_2"/>
    <property type="match status" value="1"/>
</dbReference>
<dbReference type="EMBL" id="CYSD01000032">
    <property type="protein sequence ID" value="CUH78758.1"/>
    <property type="molecule type" value="Genomic_DNA"/>
</dbReference>
<evidence type="ECO:0000313" key="2">
    <source>
        <dbReference type="Proteomes" id="UP000052022"/>
    </source>
</evidence>
<accession>A0A0P1GBR5</accession>
<proteinExistence type="predicted"/>
<name>A0A0P1GBR5_9RHOB</name>
<dbReference type="InterPro" id="IPR027417">
    <property type="entry name" value="P-loop_NTPase"/>
</dbReference>
<gene>
    <name evidence="1" type="ORF">TRM7557_02032</name>
</gene>
<dbReference type="STRING" id="928856.SAMN04488049_12126"/>
<evidence type="ECO:0000313" key="1">
    <source>
        <dbReference type="EMBL" id="CUH78758.1"/>
    </source>
</evidence>
<dbReference type="GO" id="GO:0016020">
    <property type="term" value="C:membrane"/>
    <property type="evidence" value="ECO:0007669"/>
    <property type="project" value="InterPro"/>
</dbReference>